<dbReference type="CDD" id="cd22584">
    <property type="entry name" value="Rcat_RBR_unk"/>
    <property type="match status" value="1"/>
</dbReference>
<keyword evidence="8" id="KW-0833">Ubl conjugation pathway</keyword>
<keyword evidence="4" id="KW-0808">Transferase</keyword>
<evidence type="ECO:0000256" key="3">
    <source>
        <dbReference type="ARBA" id="ARBA00012251"/>
    </source>
</evidence>
<organism evidence="15 16">
    <name type="scientific">Wolfiporia cocos (strain MD-104)</name>
    <name type="common">Brown rot fungus</name>
    <dbReference type="NCBI Taxonomy" id="742152"/>
    <lineage>
        <taxon>Eukaryota</taxon>
        <taxon>Fungi</taxon>
        <taxon>Dikarya</taxon>
        <taxon>Basidiomycota</taxon>
        <taxon>Agaricomycotina</taxon>
        <taxon>Agaricomycetes</taxon>
        <taxon>Polyporales</taxon>
        <taxon>Phaeolaceae</taxon>
        <taxon>Wolfiporia</taxon>
    </lineage>
</organism>
<dbReference type="OrthoDB" id="1431934at2759"/>
<evidence type="ECO:0000256" key="7">
    <source>
        <dbReference type="ARBA" id="ARBA00022771"/>
    </source>
</evidence>
<keyword evidence="6" id="KW-0677">Repeat</keyword>
<evidence type="ECO:0000256" key="1">
    <source>
        <dbReference type="ARBA" id="ARBA00001798"/>
    </source>
</evidence>
<dbReference type="Proteomes" id="UP000218811">
    <property type="component" value="Unassembled WGS sequence"/>
</dbReference>
<evidence type="ECO:0000313" key="16">
    <source>
        <dbReference type="Proteomes" id="UP000218811"/>
    </source>
</evidence>
<dbReference type="PANTHER" id="PTHR11685">
    <property type="entry name" value="RBR FAMILY RING FINGER AND IBR DOMAIN-CONTAINING"/>
    <property type="match status" value="1"/>
</dbReference>
<evidence type="ECO:0000256" key="6">
    <source>
        <dbReference type="ARBA" id="ARBA00022737"/>
    </source>
</evidence>
<evidence type="ECO:0000256" key="5">
    <source>
        <dbReference type="ARBA" id="ARBA00022723"/>
    </source>
</evidence>
<dbReference type="Pfam" id="PF13445">
    <property type="entry name" value="zf-RING_UBOX"/>
    <property type="match status" value="1"/>
</dbReference>
<name>A0A2H3JUL0_WOLCO</name>
<evidence type="ECO:0000259" key="13">
    <source>
        <dbReference type="PROSITE" id="PS50197"/>
    </source>
</evidence>
<keyword evidence="16" id="KW-1185">Reference proteome</keyword>
<evidence type="ECO:0000313" key="15">
    <source>
        <dbReference type="EMBL" id="PCH41518.1"/>
    </source>
</evidence>
<dbReference type="GO" id="GO:0016567">
    <property type="term" value="P:protein ubiquitination"/>
    <property type="evidence" value="ECO:0007669"/>
    <property type="project" value="InterPro"/>
</dbReference>
<dbReference type="InterPro" id="IPR017907">
    <property type="entry name" value="Znf_RING_CS"/>
</dbReference>
<feature type="compositionally biased region" description="Low complexity" evidence="11">
    <location>
        <begin position="215"/>
        <end position="224"/>
    </location>
</feature>
<dbReference type="Gene3D" id="1.20.120.1750">
    <property type="match status" value="1"/>
</dbReference>
<evidence type="ECO:0000256" key="4">
    <source>
        <dbReference type="ARBA" id="ARBA00022679"/>
    </source>
</evidence>
<dbReference type="SMART" id="SM00184">
    <property type="entry name" value="RING"/>
    <property type="match status" value="1"/>
</dbReference>
<keyword evidence="5" id="KW-0479">Metal-binding</keyword>
<feature type="domain" description="RING-type" evidence="12">
    <location>
        <begin position="319"/>
        <end position="366"/>
    </location>
</feature>
<dbReference type="GO" id="GO:0061630">
    <property type="term" value="F:ubiquitin protein ligase activity"/>
    <property type="evidence" value="ECO:0007669"/>
    <property type="project" value="UniProtKB-EC"/>
</dbReference>
<dbReference type="PROSITE" id="PS00518">
    <property type="entry name" value="ZF_RING_1"/>
    <property type="match status" value="1"/>
</dbReference>
<dbReference type="Gene3D" id="3.30.40.10">
    <property type="entry name" value="Zinc/RING finger domain, C3HC4 (zinc finger)"/>
    <property type="match status" value="1"/>
</dbReference>
<feature type="domain" description="BEACH" evidence="13">
    <location>
        <begin position="1"/>
        <end position="45"/>
    </location>
</feature>
<evidence type="ECO:0000259" key="14">
    <source>
        <dbReference type="PROSITE" id="PS51873"/>
    </source>
</evidence>
<evidence type="ECO:0000256" key="11">
    <source>
        <dbReference type="SAM" id="MobiDB-lite"/>
    </source>
</evidence>
<dbReference type="EC" id="2.3.2.31" evidence="3"/>
<feature type="region of interest" description="Disordered" evidence="11">
    <location>
        <begin position="207"/>
        <end position="235"/>
    </location>
</feature>
<comment type="pathway">
    <text evidence="2">Protein modification; protein ubiquitination.</text>
</comment>
<dbReference type="InterPro" id="IPR001841">
    <property type="entry name" value="Znf_RING"/>
</dbReference>
<feature type="domain" description="RING-type" evidence="14">
    <location>
        <begin position="315"/>
        <end position="505"/>
    </location>
</feature>
<dbReference type="InterPro" id="IPR027370">
    <property type="entry name" value="Znf-RING_euk"/>
</dbReference>
<keyword evidence="9" id="KW-0862">Zinc</keyword>
<dbReference type="STRING" id="742152.A0A2H3JUL0"/>
<protein>
    <recommendedName>
        <fullName evidence="3">RBR-type E3 ubiquitin transferase</fullName>
        <ecNumber evidence="3">2.3.2.31</ecNumber>
    </recommendedName>
</protein>
<evidence type="ECO:0000256" key="9">
    <source>
        <dbReference type="ARBA" id="ARBA00022833"/>
    </source>
</evidence>
<evidence type="ECO:0000259" key="12">
    <source>
        <dbReference type="PROSITE" id="PS50089"/>
    </source>
</evidence>
<sequence>HLDVEDIYKAPIFRKSLDLRSSDFGQSTLQMFTKLRLTEASHASRCSTCAIITRPPEIIACVKLATSYSDIFIIFDSHPRPEHPDGAAFIFLNSIDVAAAYLANLLKYDDRLLMDSSVQWQAQLLAHFSAHIFCARNALGTAAELTEATLEASLDVLNLRARVAELETQSKSLTQENERLNEDAARLEDEVAELKDRQRKDQVRIRALQQEHNRSSTSGSTGKSATVYTSSTSRDVKGKGTYATIARSHFAASSSAGSSRSAGVNDLSFAAVLQMQADELNNVDNSYAASLQRRFDDEDQQLKKQLHTLRQADPGIFECNVCFEKYNEDVVAKVDICGHRFCRDCLREYAATKITEHRYPITCPTCMSEKGRKDIGGMQYGKFIEMQMAAFSIMLHCRKCGDSMFVDRGEYEASEIIACSRQIEIGGPKHSCDGSSELKHLMNERGWKYCPGCQTPAEKISGCNHMTCMSPGCNTHFCYVCGEGITNSTKQQAISSAVSAHYRKCHLFEDVAS</sequence>
<dbReference type="AlphaFoldDB" id="A0A2H3JUL0"/>
<dbReference type="PROSITE" id="PS50089">
    <property type="entry name" value="ZF_RING_2"/>
    <property type="match status" value="1"/>
</dbReference>
<dbReference type="EMBL" id="KB468113">
    <property type="protein sequence ID" value="PCH41518.1"/>
    <property type="molecule type" value="Genomic_DNA"/>
</dbReference>
<proteinExistence type="predicted"/>
<evidence type="ECO:0000256" key="2">
    <source>
        <dbReference type="ARBA" id="ARBA00004906"/>
    </source>
</evidence>
<dbReference type="PROSITE" id="PS50197">
    <property type="entry name" value="BEACH"/>
    <property type="match status" value="1"/>
</dbReference>
<evidence type="ECO:0000256" key="8">
    <source>
        <dbReference type="ARBA" id="ARBA00022786"/>
    </source>
</evidence>
<accession>A0A2H3JUL0</accession>
<reference evidence="15 16" key="1">
    <citation type="journal article" date="2012" name="Science">
        <title>The Paleozoic origin of enzymatic lignin decomposition reconstructed from 31 fungal genomes.</title>
        <authorList>
            <person name="Floudas D."/>
            <person name="Binder M."/>
            <person name="Riley R."/>
            <person name="Barry K."/>
            <person name="Blanchette R.A."/>
            <person name="Henrissat B."/>
            <person name="Martinez A.T."/>
            <person name="Otillar R."/>
            <person name="Spatafora J.W."/>
            <person name="Yadav J.S."/>
            <person name="Aerts A."/>
            <person name="Benoit I."/>
            <person name="Boyd A."/>
            <person name="Carlson A."/>
            <person name="Copeland A."/>
            <person name="Coutinho P.M."/>
            <person name="de Vries R.P."/>
            <person name="Ferreira P."/>
            <person name="Findley K."/>
            <person name="Foster B."/>
            <person name="Gaskell J."/>
            <person name="Glotzer D."/>
            <person name="Gorecki P."/>
            <person name="Heitman J."/>
            <person name="Hesse C."/>
            <person name="Hori C."/>
            <person name="Igarashi K."/>
            <person name="Jurgens J.A."/>
            <person name="Kallen N."/>
            <person name="Kersten P."/>
            <person name="Kohler A."/>
            <person name="Kuees U."/>
            <person name="Kumar T.K.A."/>
            <person name="Kuo A."/>
            <person name="LaButti K."/>
            <person name="Larrondo L.F."/>
            <person name="Lindquist E."/>
            <person name="Ling A."/>
            <person name="Lombard V."/>
            <person name="Lucas S."/>
            <person name="Lundell T."/>
            <person name="Martin R."/>
            <person name="McLaughlin D.J."/>
            <person name="Morgenstern I."/>
            <person name="Morin E."/>
            <person name="Murat C."/>
            <person name="Nagy L.G."/>
            <person name="Nolan M."/>
            <person name="Ohm R.A."/>
            <person name="Patyshakuliyeva A."/>
            <person name="Rokas A."/>
            <person name="Ruiz-Duenas F.J."/>
            <person name="Sabat G."/>
            <person name="Salamov A."/>
            <person name="Samejima M."/>
            <person name="Schmutz J."/>
            <person name="Slot J.C."/>
            <person name="St John F."/>
            <person name="Stenlid J."/>
            <person name="Sun H."/>
            <person name="Sun S."/>
            <person name="Syed K."/>
            <person name="Tsang A."/>
            <person name="Wiebenga A."/>
            <person name="Young D."/>
            <person name="Pisabarro A."/>
            <person name="Eastwood D.C."/>
            <person name="Martin F."/>
            <person name="Cullen D."/>
            <person name="Grigoriev I.V."/>
            <person name="Hibbett D.S."/>
        </authorList>
    </citation>
    <scope>NUCLEOTIDE SEQUENCE [LARGE SCALE GENOMIC DNA]</scope>
    <source>
        <strain evidence="15 16">MD-104</strain>
    </source>
</reference>
<dbReference type="Pfam" id="PF22605">
    <property type="entry name" value="IBR_2"/>
    <property type="match status" value="1"/>
</dbReference>
<comment type="catalytic activity">
    <reaction evidence="1">
        <text>[E2 ubiquitin-conjugating enzyme]-S-ubiquitinyl-L-cysteine + [acceptor protein]-L-lysine = [E2 ubiquitin-conjugating enzyme]-L-cysteine + [acceptor protein]-N(6)-ubiquitinyl-L-lysine.</text>
        <dbReference type="EC" id="2.3.2.31"/>
    </reaction>
</comment>
<dbReference type="InterPro" id="IPR054694">
    <property type="entry name" value="Parkin-like_IBR"/>
</dbReference>
<dbReference type="PROSITE" id="PS51873">
    <property type="entry name" value="TRIAD"/>
    <property type="match status" value="1"/>
</dbReference>
<dbReference type="InterPro" id="IPR044066">
    <property type="entry name" value="TRIAD_supradom"/>
</dbReference>
<dbReference type="GO" id="GO:0008270">
    <property type="term" value="F:zinc ion binding"/>
    <property type="evidence" value="ECO:0007669"/>
    <property type="project" value="UniProtKB-KW"/>
</dbReference>
<keyword evidence="7 10" id="KW-0863">Zinc-finger</keyword>
<feature type="non-terminal residue" evidence="15">
    <location>
        <position position="1"/>
    </location>
</feature>
<dbReference type="SUPFAM" id="SSF57850">
    <property type="entry name" value="RING/U-box"/>
    <property type="match status" value="2"/>
</dbReference>
<gene>
    <name evidence="15" type="ORF">WOLCODRAFT_70241</name>
</gene>
<dbReference type="OMA" id="ARVVECN"/>
<dbReference type="InterPro" id="IPR013083">
    <property type="entry name" value="Znf_RING/FYVE/PHD"/>
</dbReference>
<dbReference type="InterPro" id="IPR000409">
    <property type="entry name" value="BEACH_dom"/>
</dbReference>
<evidence type="ECO:0000256" key="10">
    <source>
        <dbReference type="PROSITE-ProRule" id="PRU00175"/>
    </source>
</evidence>
<dbReference type="InterPro" id="IPR031127">
    <property type="entry name" value="E3_UB_ligase_RBR"/>
</dbReference>